<evidence type="ECO:0000256" key="11">
    <source>
        <dbReference type="SAM" id="MobiDB-lite"/>
    </source>
</evidence>
<dbReference type="PANTHER" id="PTHR30329">
    <property type="entry name" value="STATOR ELEMENT OF FLAGELLAR MOTOR COMPLEX"/>
    <property type="match status" value="1"/>
</dbReference>
<feature type="compositionally biased region" description="Basic and acidic residues" evidence="11">
    <location>
        <begin position="192"/>
        <end position="206"/>
    </location>
</feature>
<keyword evidence="4" id="KW-0812">Transmembrane</keyword>
<dbReference type="InterPro" id="IPR050330">
    <property type="entry name" value="Bact_OuterMem_StrucFunc"/>
</dbReference>
<dbReference type="SUPFAM" id="SSF56925">
    <property type="entry name" value="OMPA-like"/>
    <property type="match status" value="1"/>
</dbReference>
<dbReference type="SUPFAM" id="SSF103647">
    <property type="entry name" value="TSP type-3 repeat"/>
    <property type="match status" value="1"/>
</dbReference>
<keyword evidence="8 10" id="KW-0472">Membrane</keyword>
<evidence type="ECO:0000256" key="3">
    <source>
        <dbReference type="ARBA" id="ARBA00022452"/>
    </source>
</evidence>
<reference evidence="14 15" key="1">
    <citation type="submission" date="2018-09" db="EMBL/GenBank/DDBJ databases">
        <title>Genomic Encyclopedia of Archaeal and Bacterial Type Strains, Phase II (KMG-II): from individual species to whole genera.</title>
        <authorList>
            <person name="Goeker M."/>
        </authorList>
    </citation>
    <scope>NUCLEOTIDE SEQUENCE [LARGE SCALE GENOMIC DNA]</scope>
    <source>
        <strain evidence="14 15">DSM 27148</strain>
    </source>
</reference>
<evidence type="ECO:0000256" key="1">
    <source>
        <dbReference type="ARBA" id="ARBA00004571"/>
    </source>
</evidence>
<keyword evidence="5 12" id="KW-0732">Signal</keyword>
<organism evidence="14 15">
    <name type="scientific">Mangrovibacterium diazotrophicum</name>
    <dbReference type="NCBI Taxonomy" id="1261403"/>
    <lineage>
        <taxon>Bacteria</taxon>
        <taxon>Pseudomonadati</taxon>
        <taxon>Bacteroidota</taxon>
        <taxon>Bacteroidia</taxon>
        <taxon>Marinilabiliales</taxon>
        <taxon>Prolixibacteraceae</taxon>
        <taxon>Mangrovibacterium</taxon>
    </lineage>
</organism>
<dbReference type="GO" id="GO:0046930">
    <property type="term" value="C:pore complex"/>
    <property type="evidence" value="ECO:0007669"/>
    <property type="project" value="UniProtKB-KW"/>
</dbReference>
<dbReference type="AlphaFoldDB" id="A0A419VYA7"/>
<evidence type="ECO:0000256" key="8">
    <source>
        <dbReference type="ARBA" id="ARBA00023136"/>
    </source>
</evidence>
<dbReference type="GO" id="GO:0005509">
    <property type="term" value="F:calcium ion binding"/>
    <property type="evidence" value="ECO:0007669"/>
    <property type="project" value="InterPro"/>
</dbReference>
<dbReference type="GO" id="GO:0006811">
    <property type="term" value="P:monoatomic ion transport"/>
    <property type="evidence" value="ECO:0007669"/>
    <property type="project" value="UniProtKB-KW"/>
</dbReference>
<dbReference type="InterPro" id="IPR011250">
    <property type="entry name" value="OMP/PagP_B-barrel"/>
</dbReference>
<dbReference type="SUPFAM" id="SSF103088">
    <property type="entry name" value="OmpA-like"/>
    <property type="match status" value="1"/>
</dbReference>
<dbReference type="GO" id="GO:0015288">
    <property type="term" value="F:porin activity"/>
    <property type="evidence" value="ECO:0007669"/>
    <property type="project" value="UniProtKB-KW"/>
</dbReference>
<feature type="domain" description="OmpA-like" evidence="13">
    <location>
        <begin position="303"/>
        <end position="421"/>
    </location>
</feature>
<comment type="caution">
    <text evidence="14">The sequence shown here is derived from an EMBL/GenBank/DDBJ whole genome shotgun (WGS) entry which is preliminary data.</text>
</comment>
<evidence type="ECO:0000256" key="4">
    <source>
        <dbReference type="ARBA" id="ARBA00022692"/>
    </source>
</evidence>
<dbReference type="Gene3D" id="3.30.1330.60">
    <property type="entry name" value="OmpA-like domain"/>
    <property type="match status" value="1"/>
</dbReference>
<dbReference type="Pfam" id="PF02412">
    <property type="entry name" value="TSP_3"/>
    <property type="match status" value="2"/>
</dbReference>
<dbReference type="InterPro" id="IPR003367">
    <property type="entry name" value="Thrombospondin_3-like_rpt"/>
</dbReference>
<proteinExistence type="predicted"/>
<keyword evidence="2" id="KW-0813">Transport</keyword>
<evidence type="ECO:0000256" key="2">
    <source>
        <dbReference type="ARBA" id="ARBA00022448"/>
    </source>
</evidence>
<feature type="chain" id="PRO_5019158234" evidence="12">
    <location>
        <begin position="20"/>
        <end position="421"/>
    </location>
</feature>
<evidence type="ECO:0000256" key="9">
    <source>
        <dbReference type="ARBA" id="ARBA00023237"/>
    </source>
</evidence>
<dbReference type="InterPro" id="IPR006664">
    <property type="entry name" value="OMP_bac"/>
</dbReference>
<feature type="compositionally biased region" description="Basic and acidic residues" evidence="11">
    <location>
        <begin position="256"/>
        <end position="272"/>
    </location>
</feature>
<dbReference type="PROSITE" id="PS51123">
    <property type="entry name" value="OMPA_2"/>
    <property type="match status" value="1"/>
</dbReference>
<sequence>MKRQLLLFIVSLLVLSASAQTSDRKWAAGVGSGIYGALGESSLGYMPEFYISRYFNPSLDFYISQNFGLANNKIESNLDVSLTTIAVRYKFYNGIILPESSVLKPYVFAGPGYISDNNVNKINFNLGLGAKYPIKRNISLYAQVGYVNGAKVNEHIETWSDDNVVVDRLVPTYRDNLWKATVGIEITIGGSKDSDGDGVPDKKDKCPNTPRDVFVDENGCPIDTDNDGVIDHLDECPTEPGPSSTSGCPDADGDGIPDKDDACPDVKGKKEFNGCPDPNAKKEDEKKTEPSQMTAAEAVKSGNMRVLDIKVRPVYFVVDQSYLTDYTKNKIANLVDMLLKNPAYLVRLWGYTDDLASADYNQKLSEKRAESVMRFMTSMGFDRSRIVSTNGLGEENPVAPNNTEQNRRLNRRVEFEIFVAE</sequence>
<dbReference type="InterPro" id="IPR006665">
    <property type="entry name" value="OmpA-like"/>
</dbReference>
<dbReference type="RefSeq" id="WP_120274397.1">
    <property type="nucleotide sequence ID" value="NZ_RAPN01000002.1"/>
</dbReference>
<dbReference type="GO" id="GO:0007155">
    <property type="term" value="P:cell adhesion"/>
    <property type="evidence" value="ECO:0007669"/>
    <property type="project" value="InterPro"/>
</dbReference>
<dbReference type="InterPro" id="IPR028974">
    <property type="entry name" value="TSP_type-3_rpt"/>
</dbReference>
<dbReference type="PRINTS" id="PR01021">
    <property type="entry name" value="OMPADOMAIN"/>
</dbReference>
<keyword evidence="9" id="KW-0998">Cell outer membrane</keyword>
<dbReference type="Proteomes" id="UP000283387">
    <property type="component" value="Unassembled WGS sequence"/>
</dbReference>
<evidence type="ECO:0000256" key="7">
    <source>
        <dbReference type="ARBA" id="ARBA00023114"/>
    </source>
</evidence>
<dbReference type="Gene3D" id="2.40.160.20">
    <property type="match status" value="1"/>
</dbReference>
<feature type="signal peptide" evidence="12">
    <location>
        <begin position="1"/>
        <end position="19"/>
    </location>
</feature>
<feature type="region of interest" description="Disordered" evidence="11">
    <location>
        <begin position="235"/>
        <end position="292"/>
    </location>
</feature>
<dbReference type="PANTHER" id="PTHR30329:SF21">
    <property type="entry name" value="LIPOPROTEIN YIAD-RELATED"/>
    <property type="match status" value="1"/>
</dbReference>
<evidence type="ECO:0000259" key="13">
    <source>
        <dbReference type="PROSITE" id="PS51123"/>
    </source>
</evidence>
<evidence type="ECO:0000256" key="5">
    <source>
        <dbReference type="ARBA" id="ARBA00022729"/>
    </source>
</evidence>
<dbReference type="CDD" id="cd07185">
    <property type="entry name" value="OmpA_C-like"/>
    <property type="match status" value="1"/>
</dbReference>
<comment type="subcellular location">
    <subcellularLocation>
        <location evidence="1">Cell outer membrane</location>
        <topology evidence="1">Multi-pass membrane protein</topology>
    </subcellularLocation>
</comment>
<evidence type="ECO:0000256" key="10">
    <source>
        <dbReference type="PROSITE-ProRule" id="PRU00473"/>
    </source>
</evidence>
<dbReference type="InterPro" id="IPR036737">
    <property type="entry name" value="OmpA-like_sf"/>
</dbReference>
<keyword evidence="6" id="KW-0406">Ion transport</keyword>
<feature type="compositionally biased region" description="Basic and acidic residues" evidence="11">
    <location>
        <begin position="279"/>
        <end position="289"/>
    </location>
</feature>
<accession>A0A419VYA7</accession>
<feature type="region of interest" description="Disordered" evidence="11">
    <location>
        <begin position="190"/>
        <end position="212"/>
    </location>
</feature>
<keyword evidence="7" id="KW-0626">Porin</keyword>
<evidence type="ECO:0000313" key="14">
    <source>
        <dbReference type="EMBL" id="RKD88217.1"/>
    </source>
</evidence>
<dbReference type="OrthoDB" id="1108826at2"/>
<protein>
    <submittedName>
        <fullName evidence="14">Outer membrane protein OmpA-like peptidoglycan-associated protein</fullName>
    </submittedName>
</protein>
<evidence type="ECO:0000256" key="6">
    <source>
        <dbReference type="ARBA" id="ARBA00023065"/>
    </source>
</evidence>
<dbReference type="EMBL" id="RAPN01000002">
    <property type="protein sequence ID" value="RKD88217.1"/>
    <property type="molecule type" value="Genomic_DNA"/>
</dbReference>
<evidence type="ECO:0000256" key="12">
    <source>
        <dbReference type="SAM" id="SignalP"/>
    </source>
</evidence>
<dbReference type="Pfam" id="PF00691">
    <property type="entry name" value="OmpA"/>
    <property type="match status" value="1"/>
</dbReference>
<keyword evidence="3" id="KW-1134">Transmembrane beta strand</keyword>
<evidence type="ECO:0000313" key="15">
    <source>
        <dbReference type="Proteomes" id="UP000283387"/>
    </source>
</evidence>
<gene>
    <name evidence="14" type="ORF">BC643_3361</name>
</gene>
<name>A0A419VYA7_9BACT</name>
<dbReference type="GO" id="GO:0009279">
    <property type="term" value="C:cell outer membrane"/>
    <property type="evidence" value="ECO:0007669"/>
    <property type="project" value="UniProtKB-SubCell"/>
</dbReference>
<keyword evidence="15" id="KW-1185">Reference proteome</keyword>